<dbReference type="SUPFAM" id="SSF53756">
    <property type="entry name" value="UDP-Glycosyltransferase/glycogen phosphorylase"/>
    <property type="match status" value="1"/>
</dbReference>
<comment type="caution">
    <text evidence="2">The sequence shown here is derived from an EMBL/GenBank/DDBJ whole genome shotgun (WGS) entry which is preliminary data.</text>
</comment>
<dbReference type="EMBL" id="BARV01025192">
    <property type="protein sequence ID" value="GAI41730.1"/>
    <property type="molecule type" value="Genomic_DNA"/>
</dbReference>
<sequence length="244" mass="27424">MPYKIAFLSKYPPLEGGIAAKTYWLARGLAARGHKVHVITHGVSAGREYRIKNDEGCPPSTPNLWVHQPPREIPWHIPEDDEYALALLDLTINVIRAHAIQILDTGYLIPYGILGHLAKELTGVYHVVRHGGSDLEKFLKRQVLGTMINETIARADMVVSNKHYQALLEPMTSQLVCQPAYVPDGEAFTPSDAPRPQLRLAVIGKINYYWQHKSLHFIADIMRHLTGQFECWVVGQGKGMADFQ</sequence>
<name>X1PRK6_9ZZZZ</name>
<dbReference type="AlphaFoldDB" id="X1PRK6"/>
<protein>
    <recommendedName>
        <fullName evidence="1">Glycosyltransferase subfamily 4-like N-terminal domain-containing protein</fullName>
    </recommendedName>
</protein>
<gene>
    <name evidence="2" type="ORF">S06H3_40975</name>
</gene>
<accession>X1PRK6</accession>
<organism evidence="2">
    <name type="scientific">marine sediment metagenome</name>
    <dbReference type="NCBI Taxonomy" id="412755"/>
    <lineage>
        <taxon>unclassified sequences</taxon>
        <taxon>metagenomes</taxon>
        <taxon>ecological metagenomes</taxon>
    </lineage>
</organism>
<feature type="non-terminal residue" evidence="2">
    <location>
        <position position="244"/>
    </location>
</feature>
<evidence type="ECO:0000313" key="2">
    <source>
        <dbReference type="EMBL" id="GAI41730.1"/>
    </source>
</evidence>
<dbReference type="Pfam" id="PF13579">
    <property type="entry name" value="Glyco_trans_4_4"/>
    <property type="match status" value="1"/>
</dbReference>
<feature type="domain" description="Glycosyltransferase subfamily 4-like N-terminal" evidence="1">
    <location>
        <begin position="16"/>
        <end position="163"/>
    </location>
</feature>
<dbReference type="InterPro" id="IPR028098">
    <property type="entry name" value="Glyco_trans_4-like_N"/>
</dbReference>
<reference evidence="2" key="1">
    <citation type="journal article" date="2014" name="Front. Microbiol.">
        <title>High frequency of phylogenetically diverse reductive dehalogenase-homologous genes in deep subseafloor sedimentary metagenomes.</title>
        <authorList>
            <person name="Kawai M."/>
            <person name="Futagami T."/>
            <person name="Toyoda A."/>
            <person name="Takaki Y."/>
            <person name="Nishi S."/>
            <person name="Hori S."/>
            <person name="Arai W."/>
            <person name="Tsubouchi T."/>
            <person name="Morono Y."/>
            <person name="Uchiyama I."/>
            <person name="Ito T."/>
            <person name="Fujiyama A."/>
            <person name="Inagaki F."/>
            <person name="Takami H."/>
        </authorList>
    </citation>
    <scope>NUCLEOTIDE SEQUENCE</scope>
    <source>
        <strain evidence="2">Expedition CK06-06</strain>
    </source>
</reference>
<dbReference type="Gene3D" id="3.40.50.2000">
    <property type="entry name" value="Glycogen Phosphorylase B"/>
    <property type="match status" value="1"/>
</dbReference>
<proteinExistence type="predicted"/>
<evidence type="ECO:0000259" key="1">
    <source>
        <dbReference type="Pfam" id="PF13579"/>
    </source>
</evidence>